<sequence length="67" mass="7553">MPGFTCPPQFIAPPPRCLKSGLKLQGHALRLSSAVSQEVFSVISASLRYLRTVKRSRLCIRDRDRHC</sequence>
<evidence type="ECO:0000313" key="2">
    <source>
        <dbReference type="Proteomes" id="UP000266723"/>
    </source>
</evidence>
<name>A0ABQ7AGL3_BRACR</name>
<keyword evidence="2" id="KW-1185">Reference proteome</keyword>
<organism evidence="1 2">
    <name type="scientific">Brassica cretica</name>
    <name type="common">Mustard</name>
    <dbReference type="NCBI Taxonomy" id="69181"/>
    <lineage>
        <taxon>Eukaryota</taxon>
        <taxon>Viridiplantae</taxon>
        <taxon>Streptophyta</taxon>
        <taxon>Embryophyta</taxon>
        <taxon>Tracheophyta</taxon>
        <taxon>Spermatophyta</taxon>
        <taxon>Magnoliopsida</taxon>
        <taxon>eudicotyledons</taxon>
        <taxon>Gunneridae</taxon>
        <taxon>Pentapetalae</taxon>
        <taxon>rosids</taxon>
        <taxon>malvids</taxon>
        <taxon>Brassicales</taxon>
        <taxon>Brassicaceae</taxon>
        <taxon>Brassiceae</taxon>
        <taxon>Brassica</taxon>
    </lineage>
</organism>
<protein>
    <submittedName>
        <fullName evidence="1">Uncharacterized protein</fullName>
    </submittedName>
</protein>
<dbReference type="Proteomes" id="UP000266723">
    <property type="component" value="Unassembled WGS sequence"/>
</dbReference>
<gene>
    <name evidence="1" type="ORF">DY000_02055476</name>
</gene>
<evidence type="ECO:0000313" key="1">
    <source>
        <dbReference type="EMBL" id="KAF3496839.1"/>
    </source>
</evidence>
<reference evidence="1 2" key="1">
    <citation type="journal article" date="2020" name="BMC Genomics">
        <title>Intraspecific diversification of the crop wild relative Brassica cretica Lam. using demographic model selection.</title>
        <authorList>
            <person name="Kioukis A."/>
            <person name="Michalopoulou V.A."/>
            <person name="Briers L."/>
            <person name="Pirintsos S."/>
            <person name="Studholme D.J."/>
            <person name="Pavlidis P."/>
            <person name="Sarris P.F."/>
        </authorList>
    </citation>
    <scope>NUCLEOTIDE SEQUENCE [LARGE SCALE GENOMIC DNA]</scope>
    <source>
        <strain evidence="2">cv. PFS-1207/04</strain>
    </source>
</reference>
<dbReference type="EMBL" id="QGKV02002055">
    <property type="protein sequence ID" value="KAF3496839.1"/>
    <property type="molecule type" value="Genomic_DNA"/>
</dbReference>
<comment type="caution">
    <text evidence="1">The sequence shown here is derived from an EMBL/GenBank/DDBJ whole genome shotgun (WGS) entry which is preliminary data.</text>
</comment>
<proteinExistence type="predicted"/>
<accession>A0ABQ7AGL3</accession>